<evidence type="ECO:0000313" key="2">
    <source>
        <dbReference type="EMBL" id="MCY9692159.1"/>
    </source>
</evidence>
<dbReference type="Proteomes" id="UP001527099">
    <property type="component" value="Unassembled WGS sequence"/>
</dbReference>
<dbReference type="PANTHER" id="PTHR34351">
    <property type="entry name" value="SLR1927 PROTEIN-RELATED"/>
    <property type="match status" value="1"/>
</dbReference>
<gene>
    <name evidence="2" type="ORF">M5X19_04385</name>
</gene>
<keyword evidence="3" id="KW-1185">Reference proteome</keyword>
<name>A0ABT4G7J5_9BACL</name>
<comment type="caution">
    <text evidence="2">The sequence shown here is derived from an EMBL/GenBank/DDBJ whole genome shotgun (WGS) entry which is preliminary data.</text>
</comment>
<protein>
    <submittedName>
        <fullName evidence="2">DUF58 domain-containing protein</fullName>
    </submittedName>
</protein>
<reference evidence="2 3" key="1">
    <citation type="submission" date="2022-05" db="EMBL/GenBank/DDBJ databases">
        <title>Genome Sequencing of Bee-Associated Microbes.</title>
        <authorList>
            <person name="Dunlap C."/>
        </authorList>
    </citation>
    <scope>NUCLEOTIDE SEQUENCE [LARGE SCALE GENOMIC DNA]</scope>
    <source>
        <strain evidence="2 3">NRRL B-14421</strain>
    </source>
</reference>
<proteinExistence type="predicted"/>
<evidence type="ECO:0000313" key="3">
    <source>
        <dbReference type="Proteomes" id="UP001527099"/>
    </source>
</evidence>
<dbReference type="EMBL" id="JAMDMX010000010">
    <property type="protein sequence ID" value="MCY9692159.1"/>
    <property type="molecule type" value="Genomic_DNA"/>
</dbReference>
<dbReference type="Pfam" id="PF01882">
    <property type="entry name" value="DUF58"/>
    <property type="match status" value="1"/>
</dbReference>
<dbReference type="PANTHER" id="PTHR34351:SF2">
    <property type="entry name" value="DUF58 DOMAIN-CONTAINING PROTEIN"/>
    <property type="match status" value="1"/>
</dbReference>
<organism evidence="2 3">
    <name type="scientific">Paenibacillus alginolyticus</name>
    <dbReference type="NCBI Taxonomy" id="59839"/>
    <lineage>
        <taxon>Bacteria</taxon>
        <taxon>Bacillati</taxon>
        <taxon>Bacillota</taxon>
        <taxon>Bacilli</taxon>
        <taxon>Bacillales</taxon>
        <taxon>Paenibacillaceae</taxon>
        <taxon>Paenibacillus</taxon>
    </lineage>
</organism>
<dbReference type="InterPro" id="IPR002881">
    <property type="entry name" value="DUF58"/>
</dbReference>
<feature type="domain" description="DUF58" evidence="1">
    <location>
        <begin position="185"/>
        <end position="266"/>
    </location>
</feature>
<accession>A0ABT4G7J5</accession>
<sequence>MSISWILIITVALFLLQHLLFARWGFRGLRIERTFSTTHCHAGDDIVMIETIVNRKLAPIPWLRLESTIHAGLHFAKMSNLAVSSGALFQNHRSLFSLMPYTRIVRRHGVHCAKRGWYKLETVAASIGDLVGVQAASSINRMPLELLVYPRLVSRDDIPLLSSRWQGDITVKRWIMPDPFLVSGAREYRFGDTMNSIHWKATARSQKLQVYNRDFTADPRLLLAVNTQITETMWDAVTDPELVEKALSYAATLAEYAVSQGIPVGFGYNGSLQGQPGVPVYLAPEGGWPHLEHLFETMAKLAITCSRSFEDFLDHGIEQEGTAMDIILLTSFVSKGIKESIVRLESLGHSVFIIPLQHGLLELNGKEVGVSNVSAHSNAFSTS</sequence>
<evidence type="ECO:0000259" key="1">
    <source>
        <dbReference type="Pfam" id="PF01882"/>
    </source>
</evidence>
<dbReference type="RefSeq" id="WP_268613774.1">
    <property type="nucleotide sequence ID" value="NZ_JAMDMX010000010.1"/>
</dbReference>